<dbReference type="PANTHER" id="PTHR21666:SF294">
    <property type="entry name" value="PEPTIDASE M23"/>
    <property type="match status" value="1"/>
</dbReference>
<feature type="domain" description="M23ase beta-sheet core" evidence="2">
    <location>
        <begin position="134"/>
        <end position="232"/>
    </location>
</feature>
<dbReference type="Gene3D" id="2.70.70.10">
    <property type="entry name" value="Glucose Permease (Domain IIA)"/>
    <property type="match status" value="1"/>
</dbReference>
<dbReference type="CDD" id="cd12797">
    <property type="entry name" value="M23_peptidase"/>
    <property type="match status" value="1"/>
</dbReference>
<dbReference type="OrthoDB" id="9809488at2"/>
<dbReference type="GO" id="GO:0004222">
    <property type="term" value="F:metalloendopeptidase activity"/>
    <property type="evidence" value="ECO:0007669"/>
    <property type="project" value="TreeGrafter"/>
</dbReference>
<evidence type="ECO:0000256" key="1">
    <source>
        <dbReference type="SAM" id="SignalP"/>
    </source>
</evidence>
<name>A0A2S9WRD2_9FLAO</name>
<comment type="caution">
    <text evidence="3">The sequence shown here is derived from an EMBL/GenBank/DDBJ whole genome shotgun (WGS) entry which is preliminary data.</text>
</comment>
<dbReference type="PANTHER" id="PTHR21666">
    <property type="entry name" value="PEPTIDASE-RELATED"/>
    <property type="match status" value="1"/>
</dbReference>
<feature type="signal peptide" evidence="1">
    <location>
        <begin position="1"/>
        <end position="17"/>
    </location>
</feature>
<gene>
    <name evidence="3" type="ORF">BST86_02565</name>
</gene>
<dbReference type="SUPFAM" id="SSF51261">
    <property type="entry name" value="Duplicated hybrid motif"/>
    <property type="match status" value="1"/>
</dbReference>
<accession>A0A2S9WRD2</accession>
<dbReference type="AlphaFoldDB" id="A0A2S9WRD2"/>
<dbReference type="Pfam" id="PF01551">
    <property type="entry name" value="Peptidase_M23"/>
    <property type="match status" value="1"/>
</dbReference>
<dbReference type="InterPro" id="IPR050570">
    <property type="entry name" value="Cell_wall_metabolism_enzyme"/>
</dbReference>
<proteinExistence type="predicted"/>
<keyword evidence="1" id="KW-0732">Signal</keyword>
<keyword evidence="4" id="KW-1185">Reference proteome</keyword>
<evidence type="ECO:0000259" key="2">
    <source>
        <dbReference type="Pfam" id="PF01551"/>
    </source>
</evidence>
<organism evidence="3 4">
    <name type="scientific">Nonlabens agnitus</name>
    <dbReference type="NCBI Taxonomy" id="870484"/>
    <lineage>
        <taxon>Bacteria</taxon>
        <taxon>Pseudomonadati</taxon>
        <taxon>Bacteroidota</taxon>
        <taxon>Flavobacteriia</taxon>
        <taxon>Flavobacteriales</taxon>
        <taxon>Flavobacteriaceae</taxon>
        <taxon>Nonlabens</taxon>
    </lineage>
</organism>
<evidence type="ECO:0000313" key="3">
    <source>
        <dbReference type="EMBL" id="PRP66044.1"/>
    </source>
</evidence>
<protein>
    <recommendedName>
        <fullName evidence="2">M23ase beta-sheet core domain-containing protein</fullName>
    </recommendedName>
</protein>
<dbReference type="InterPro" id="IPR016047">
    <property type="entry name" value="M23ase_b-sheet_dom"/>
</dbReference>
<evidence type="ECO:0000313" key="4">
    <source>
        <dbReference type="Proteomes" id="UP000239532"/>
    </source>
</evidence>
<dbReference type="Proteomes" id="UP000239532">
    <property type="component" value="Unassembled WGS sequence"/>
</dbReference>
<dbReference type="EMBL" id="MQUC01000003">
    <property type="protein sequence ID" value="PRP66044.1"/>
    <property type="molecule type" value="Genomic_DNA"/>
</dbReference>
<reference evidence="3 4" key="1">
    <citation type="submission" date="2016-11" db="EMBL/GenBank/DDBJ databases">
        <title>Trade-off between light-utilization and light-protection in marine flavobacteria.</title>
        <authorList>
            <person name="Kumagai Y."/>
        </authorList>
    </citation>
    <scope>NUCLEOTIDE SEQUENCE [LARGE SCALE GENOMIC DNA]</scope>
    <source>
        <strain evidence="3 4">JCM 17109</strain>
    </source>
</reference>
<dbReference type="InterPro" id="IPR011055">
    <property type="entry name" value="Dup_hybrid_motif"/>
</dbReference>
<feature type="chain" id="PRO_5015618031" description="M23ase beta-sheet core domain-containing protein" evidence="1">
    <location>
        <begin position="18"/>
        <end position="266"/>
    </location>
</feature>
<sequence length="266" mass="30137">MRFLLVLFILSFFPVHAQNLDVTSGAVAIDDGYTYLVTNKEPFPVTVKLDLKPNNLKVNTSKRVFVVPANTENFEILQMHMIKRDTYGYKASASYLIGNQTQEPLDFLYHLPYARTASYRVSQGNNSSSTHRGKYAIDFSMPTGTPVHAARGGLVIAVREDQSLGCTKPKCLEYANYIKILHKDGTIAEYTHLMVNGSLVRKGDKVNKDQHIGYSGNTGWSTGPHLHFTVYRPEFSRHNRTIPVRFWLGNSVAVNELQENRHYRKP</sequence>
<dbReference type="RefSeq" id="WP_105981897.1">
    <property type="nucleotide sequence ID" value="NZ_MQUC01000003.1"/>
</dbReference>